<reference evidence="2" key="1">
    <citation type="submission" date="2022-12" db="EMBL/GenBank/DDBJ databases">
        <authorList>
            <person name="Alioto T."/>
            <person name="Alioto T."/>
            <person name="Gomez Garrido J."/>
        </authorList>
    </citation>
    <scope>NUCLEOTIDE SEQUENCE</scope>
</reference>
<evidence type="ECO:0000256" key="1">
    <source>
        <dbReference type="SAM" id="MobiDB-lite"/>
    </source>
</evidence>
<accession>A0AA35LJ57</accession>
<dbReference type="AlphaFoldDB" id="A0AA35LJ57"/>
<evidence type="ECO:0000313" key="3">
    <source>
        <dbReference type="Proteomes" id="UP001178461"/>
    </source>
</evidence>
<evidence type="ECO:0000313" key="2">
    <source>
        <dbReference type="EMBL" id="CAI5796951.1"/>
    </source>
</evidence>
<dbReference type="Proteomes" id="UP001178461">
    <property type="component" value="Chromosome 17"/>
</dbReference>
<feature type="region of interest" description="Disordered" evidence="1">
    <location>
        <begin position="24"/>
        <end position="67"/>
    </location>
</feature>
<organism evidence="2 3">
    <name type="scientific">Podarcis lilfordi</name>
    <name type="common">Lilford's wall lizard</name>
    <dbReference type="NCBI Taxonomy" id="74358"/>
    <lineage>
        <taxon>Eukaryota</taxon>
        <taxon>Metazoa</taxon>
        <taxon>Chordata</taxon>
        <taxon>Craniata</taxon>
        <taxon>Vertebrata</taxon>
        <taxon>Euteleostomi</taxon>
        <taxon>Lepidosauria</taxon>
        <taxon>Squamata</taxon>
        <taxon>Bifurcata</taxon>
        <taxon>Unidentata</taxon>
        <taxon>Episquamata</taxon>
        <taxon>Laterata</taxon>
        <taxon>Lacertibaenia</taxon>
        <taxon>Lacertidae</taxon>
        <taxon>Podarcis</taxon>
    </lineage>
</organism>
<gene>
    <name evidence="2" type="ORF">PODLI_1B033078</name>
</gene>
<sequence>MARSRGGLCVCVTEVTGVGPVAKAPCGGGREAALEPEPFSLQRRREIRSRGARSRPVAGLSSKEAPR</sequence>
<name>A0AA35LJ57_9SAUR</name>
<protein>
    <submittedName>
        <fullName evidence="2">Uncharacterized protein</fullName>
    </submittedName>
</protein>
<proteinExistence type="predicted"/>
<dbReference type="EMBL" id="OX395142">
    <property type="protein sequence ID" value="CAI5796951.1"/>
    <property type="molecule type" value="Genomic_DNA"/>
</dbReference>
<keyword evidence="3" id="KW-1185">Reference proteome</keyword>